<keyword evidence="2" id="KW-0732">Signal</keyword>
<comment type="caution">
    <text evidence="3">The sequence shown here is derived from an EMBL/GenBank/DDBJ whole genome shotgun (WGS) entry which is preliminary data.</text>
</comment>
<name>A0AAN7VCY1_9COLE</name>
<feature type="chain" id="PRO_5042953647" evidence="2">
    <location>
        <begin position="20"/>
        <end position="350"/>
    </location>
</feature>
<accession>A0AAN7VCY1</accession>
<feature type="compositionally biased region" description="Acidic residues" evidence="1">
    <location>
        <begin position="121"/>
        <end position="131"/>
    </location>
</feature>
<evidence type="ECO:0000256" key="1">
    <source>
        <dbReference type="SAM" id="MobiDB-lite"/>
    </source>
</evidence>
<protein>
    <submittedName>
        <fullName evidence="3">Uncharacterized protein</fullName>
    </submittedName>
</protein>
<sequence length="350" mass="36532">MKCISVVCVISAFLAVSLAAPATIDQSEIVPVHHQVKRQTDNSATLNRIINFSNSKIQTLRRLCPQLFQVIDNVIQNVTSQVFRVVGGALLRSGGLGGGGSGGSGGGGGGRVSVVLPTFPPDEDEDDDDDADEEINISNRISNSTTGESASVNPLNALPELNEVDGEDKVVSSDIASEADGTTTSANMVVDLDQLMTSPSVEATRNIRKVREANDQQAVASGGNAPDPAEDLADVETEDSDRNKRFLPFGGDGQGSAGGSGNFLFDLIRLVAGSGSTEETDEKTAGVGGVAEIDVASKAHDSEGIPGPITRLLVVANRGIANLIQDLILRLAQTSERIVNFKARLVTALI</sequence>
<evidence type="ECO:0000313" key="3">
    <source>
        <dbReference type="EMBL" id="KAK5643211.1"/>
    </source>
</evidence>
<reference evidence="3 4" key="1">
    <citation type="journal article" date="2024" name="Insects">
        <title>An Improved Chromosome-Level Genome Assembly of the Firefly Pyrocoelia pectoralis.</title>
        <authorList>
            <person name="Fu X."/>
            <person name="Meyer-Rochow V.B."/>
            <person name="Ballantyne L."/>
            <person name="Zhu X."/>
        </authorList>
    </citation>
    <scope>NUCLEOTIDE SEQUENCE [LARGE SCALE GENOMIC DNA]</scope>
    <source>
        <strain evidence="3">XCY_ONT2</strain>
    </source>
</reference>
<proteinExistence type="predicted"/>
<keyword evidence="4" id="KW-1185">Reference proteome</keyword>
<feature type="compositionally biased region" description="Acidic residues" evidence="1">
    <location>
        <begin position="228"/>
        <end position="239"/>
    </location>
</feature>
<feature type="signal peptide" evidence="2">
    <location>
        <begin position="1"/>
        <end position="19"/>
    </location>
</feature>
<feature type="region of interest" description="Disordered" evidence="1">
    <location>
        <begin position="97"/>
        <end position="131"/>
    </location>
</feature>
<feature type="compositionally biased region" description="Gly residues" evidence="1">
    <location>
        <begin position="97"/>
        <end position="111"/>
    </location>
</feature>
<organism evidence="3 4">
    <name type="scientific">Pyrocoelia pectoralis</name>
    <dbReference type="NCBI Taxonomy" id="417401"/>
    <lineage>
        <taxon>Eukaryota</taxon>
        <taxon>Metazoa</taxon>
        <taxon>Ecdysozoa</taxon>
        <taxon>Arthropoda</taxon>
        <taxon>Hexapoda</taxon>
        <taxon>Insecta</taxon>
        <taxon>Pterygota</taxon>
        <taxon>Neoptera</taxon>
        <taxon>Endopterygota</taxon>
        <taxon>Coleoptera</taxon>
        <taxon>Polyphaga</taxon>
        <taxon>Elateriformia</taxon>
        <taxon>Elateroidea</taxon>
        <taxon>Lampyridae</taxon>
        <taxon>Lampyrinae</taxon>
        <taxon>Pyrocoelia</taxon>
    </lineage>
</organism>
<gene>
    <name evidence="3" type="ORF">RI129_007056</name>
</gene>
<dbReference type="AlphaFoldDB" id="A0AAN7VCY1"/>
<feature type="region of interest" description="Disordered" evidence="1">
    <location>
        <begin position="215"/>
        <end position="239"/>
    </location>
</feature>
<evidence type="ECO:0000313" key="4">
    <source>
        <dbReference type="Proteomes" id="UP001329430"/>
    </source>
</evidence>
<evidence type="ECO:0000256" key="2">
    <source>
        <dbReference type="SAM" id="SignalP"/>
    </source>
</evidence>
<dbReference type="EMBL" id="JAVRBK010000005">
    <property type="protein sequence ID" value="KAK5643211.1"/>
    <property type="molecule type" value="Genomic_DNA"/>
</dbReference>
<dbReference type="Proteomes" id="UP001329430">
    <property type="component" value="Chromosome 5"/>
</dbReference>